<keyword evidence="2" id="KW-1185">Reference proteome</keyword>
<accession>A0A1G7E3A2</accession>
<dbReference type="OrthoDB" id="9896209at2"/>
<dbReference type="RefSeq" id="WP_092786560.1">
    <property type="nucleotide sequence ID" value="NZ_FNAP01000008.1"/>
</dbReference>
<dbReference type="EMBL" id="FNAP01000008">
    <property type="protein sequence ID" value="SDE58122.1"/>
    <property type="molecule type" value="Genomic_DNA"/>
</dbReference>
<dbReference type="STRING" id="69960.SAMN05421720_108151"/>
<name>A0A1G7E3A2_9PROT</name>
<sequence length="143" mass="15301">MSQGQGEGALNDVLVEFACCVRDAQELGRRLGYLAAGVEEIIEDVRDFHAAVDSLIAGPPGLGSSRRLRAAMTDDDRQLLREARAARDALMYDFFIDHPIEAGGVIDPAALTRATAVLDSIADTLRRAHDLAARLETAPASNA</sequence>
<dbReference type="AlphaFoldDB" id="A0A1G7E3A2"/>
<gene>
    <name evidence="1" type="ORF">SAMN05421720_108151</name>
</gene>
<dbReference type="Proteomes" id="UP000199412">
    <property type="component" value="Unassembled WGS sequence"/>
</dbReference>
<protein>
    <submittedName>
        <fullName evidence="1">Uncharacterized protein</fullName>
    </submittedName>
</protein>
<reference evidence="1 2" key="1">
    <citation type="submission" date="2016-10" db="EMBL/GenBank/DDBJ databases">
        <authorList>
            <person name="de Groot N.N."/>
        </authorList>
    </citation>
    <scope>NUCLEOTIDE SEQUENCE [LARGE SCALE GENOMIC DNA]</scope>
    <source>
        <strain evidence="1 2">ATCC 700224</strain>
    </source>
</reference>
<evidence type="ECO:0000313" key="2">
    <source>
        <dbReference type="Proteomes" id="UP000199412"/>
    </source>
</evidence>
<proteinExistence type="predicted"/>
<organism evidence="1 2">
    <name type="scientific">Rhodospira trueperi</name>
    <dbReference type="NCBI Taxonomy" id="69960"/>
    <lineage>
        <taxon>Bacteria</taxon>
        <taxon>Pseudomonadati</taxon>
        <taxon>Pseudomonadota</taxon>
        <taxon>Alphaproteobacteria</taxon>
        <taxon>Rhodospirillales</taxon>
        <taxon>Rhodospirillaceae</taxon>
        <taxon>Rhodospira</taxon>
    </lineage>
</organism>
<evidence type="ECO:0000313" key="1">
    <source>
        <dbReference type="EMBL" id="SDE58122.1"/>
    </source>
</evidence>